<dbReference type="SMART" id="SM00255">
    <property type="entry name" value="TIR"/>
    <property type="match status" value="1"/>
</dbReference>
<dbReference type="AlphaFoldDB" id="A0A8T3CNM8"/>
<comment type="similarity">
    <text evidence="1">Belongs to the interleukin-1 receptor family.</text>
</comment>
<dbReference type="Gene3D" id="2.60.40.10">
    <property type="entry name" value="Immunoglobulins"/>
    <property type="match status" value="3"/>
</dbReference>
<feature type="domain" description="Ig-like" evidence="11">
    <location>
        <begin position="233"/>
        <end position="344"/>
    </location>
</feature>
<keyword evidence="13" id="KW-1185">Reference proteome</keyword>
<dbReference type="Proteomes" id="UP000829720">
    <property type="component" value="Unassembled WGS sequence"/>
</dbReference>
<dbReference type="PANTHER" id="PTHR11890:SF3">
    <property type="entry name" value="INTERLEUKIN-1 RECEPTOR TYPE 2"/>
    <property type="match status" value="1"/>
</dbReference>
<dbReference type="InterPro" id="IPR003599">
    <property type="entry name" value="Ig_sub"/>
</dbReference>
<comment type="caution">
    <text evidence="12">The sequence shown here is derived from an EMBL/GenBank/DDBJ whole genome shotgun (WGS) entry which is preliminary data.</text>
</comment>
<dbReference type="InterPro" id="IPR015621">
    <property type="entry name" value="IL-1_rcpt_fam"/>
</dbReference>
<keyword evidence="4" id="KW-0378">Hydrolase</keyword>
<evidence type="ECO:0000256" key="3">
    <source>
        <dbReference type="ARBA" id="ARBA00022737"/>
    </source>
</evidence>
<evidence type="ECO:0000256" key="4">
    <source>
        <dbReference type="ARBA" id="ARBA00022801"/>
    </source>
</evidence>
<evidence type="ECO:0000256" key="7">
    <source>
        <dbReference type="ARBA" id="ARBA00023180"/>
    </source>
</evidence>
<keyword evidence="5" id="KW-0520">NAD</keyword>
<dbReference type="GO" id="GO:0004908">
    <property type="term" value="F:interleukin-1 receptor activity"/>
    <property type="evidence" value="ECO:0007669"/>
    <property type="project" value="InterPro"/>
</dbReference>
<keyword evidence="9" id="KW-0472">Membrane</keyword>
<feature type="transmembrane region" description="Helical" evidence="9">
    <location>
        <begin position="7"/>
        <end position="23"/>
    </location>
</feature>
<feature type="transmembrane region" description="Helical" evidence="9">
    <location>
        <begin position="354"/>
        <end position="375"/>
    </location>
</feature>
<evidence type="ECO:0000256" key="6">
    <source>
        <dbReference type="ARBA" id="ARBA00023157"/>
    </source>
</evidence>
<dbReference type="InterPro" id="IPR007110">
    <property type="entry name" value="Ig-like_dom"/>
</dbReference>
<keyword evidence="3" id="KW-0677">Repeat</keyword>
<keyword evidence="7" id="KW-0325">Glycoprotein</keyword>
<protein>
    <submittedName>
        <fullName evidence="12">Uncharacterized protein</fullName>
    </submittedName>
</protein>
<dbReference type="Pfam" id="PF01582">
    <property type="entry name" value="TIR"/>
    <property type="match status" value="1"/>
</dbReference>
<dbReference type="PROSITE" id="PS50104">
    <property type="entry name" value="TIR"/>
    <property type="match status" value="1"/>
</dbReference>
<feature type="domain" description="Ig-like" evidence="11">
    <location>
        <begin position="5"/>
        <end position="121"/>
    </location>
</feature>
<evidence type="ECO:0000256" key="5">
    <source>
        <dbReference type="ARBA" id="ARBA00023027"/>
    </source>
</evidence>
<evidence type="ECO:0000259" key="11">
    <source>
        <dbReference type="PROSITE" id="PS50835"/>
    </source>
</evidence>
<evidence type="ECO:0000313" key="12">
    <source>
        <dbReference type="EMBL" id="KAI1885132.1"/>
    </source>
</evidence>
<dbReference type="PRINTS" id="PR01537">
    <property type="entry name" value="INTRLKN1R1F"/>
</dbReference>
<dbReference type="EMBL" id="JAERUA010000021">
    <property type="protein sequence ID" value="KAI1885132.1"/>
    <property type="molecule type" value="Genomic_DNA"/>
</dbReference>
<evidence type="ECO:0000256" key="8">
    <source>
        <dbReference type="ARBA" id="ARBA00023319"/>
    </source>
</evidence>
<name>A0A8T3CNM8_9TELE</name>
<dbReference type="SUPFAM" id="SSF48726">
    <property type="entry name" value="Immunoglobulin"/>
    <property type="match status" value="3"/>
</dbReference>
<evidence type="ECO:0000256" key="9">
    <source>
        <dbReference type="SAM" id="Phobius"/>
    </source>
</evidence>
<keyword evidence="2" id="KW-0732">Signal</keyword>
<dbReference type="PROSITE" id="PS50835">
    <property type="entry name" value="IG_LIKE"/>
    <property type="match status" value="3"/>
</dbReference>
<evidence type="ECO:0000256" key="1">
    <source>
        <dbReference type="ARBA" id="ARBA00009752"/>
    </source>
</evidence>
<gene>
    <name evidence="12" type="ORF">AGOR_G00217050</name>
</gene>
<dbReference type="SUPFAM" id="SSF52200">
    <property type="entry name" value="Toll/Interleukin receptor TIR domain"/>
    <property type="match status" value="1"/>
</dbReference>
<feature type="domain" description="Ig-like" evidence="11">
    <location>
        <begin position="127"/>
        <end position="220"/>
    </location>
</feature>
<keyword evidence="6" id="KW-1015">Disulfide bond</keyword>
<evidence type="ECO:0000313" key="13">
    <source>
        <dbReference type="Proteomes" id="UP000829720"/>
    </source>
</evidence>
<proteinExistence type="inferred from homology"/>
<reference evidence="12" key="1">
    <citation type="submission" date="2021-01" db="EMBL/GenBank/DDBJ databases">
        <authorList>
            <person name="Zahm M."/>
            <person name="Roques C."/>
            <person name="Cabau C."/>
            <person name="Klopp C."/>
            <person name="Donnadieu C."/>
            <person name="Jouanno E."/>
            <person name="Lampietro C."/>
            <person name="Louis A."/>
            <person name="Herpin A."/>
            <person name="Echchiki A."/>
            <person name="Berthelot C."/>
            <person name="Parey E."/>
            <person name="Roest-Crollius H."/>
            <person name="Braasch I."/>
            <person name="Postlethwait J."/>
            <person name="Bobe J."/>
            <person name="Montfort J."/>
            <person name="Bouchez O."/>
            <person name="Begum T."/>
            <person name="Mejri S."/>
            <person name="Adams A."/>
            <person name="Chen W.-J."/>
            <person name="Guiguen Y."/>
        </authorList>
    </citation>
    <scope>NUCLEOTIDE SEQUENCE</scope>
    <source>
        <tissue evidence="12">Blood</tissue>
    </source>
</reference>
<keyword evidence="9" id="KW-1133">Transmembrane helix</keyword>
<dbReference type="InterPro" id="IPR013783">
    <property type="entry name" value="Ig-like_fold"/>
</dbReference>
<dbReference type="PRINTS" id="PR01536">
    <property type="entry name" value="INTRLKN1R12F"/>
</dbReference>
<sequence length="576" mass="65296">MGQIPQIFILFTVFISGVAMMIGEQCEEHSTMIKEISTVTGYSAMLKCTLARTEVFNYRITPYNISWYEQKTGRELSGVTGSIHVRGSMLWFLTATLEDAGEYQCVLRTPERCFEQALSLTVKNPDPEYCGLPYTSYKQIMYAPANGELVCHLEGYMDNADNYSIQWYKNCTPIQEGEQYTPFGRSKLNVQKVHRGMDKDVYSCHVNFSLSGSTGHMALSFAVEVIEVWHEKPSISEPVNEIVMADYGSPFSKTCRVFVLSKGLTIPMVYWMKKKNKEESLSSVSASASERVHYINLSDNYLENGIQSETLLRFTEVKEEDFGCTYVCFGQNDKGSVSGNFTLQPQDPDLKAPLIFVFMGLVLVFVTGTMLHSLLKIDITLWCRSSFPYLYSRPGSDGKKYDAFVVYPQMGSCSWAQKFVLHTLPQVLEESCGYRLFIYGRDSTPGEAVVSNIQESLAKSSVLLFLYTASTFSESTSGNKPDEHLLLTQQMGMHCVLMEDSMRVLLVELEEVTDYSSFPTSLQHLWRKQGVVQWWRQGGQGPEQLCPSSRFWKKVRYSMPPRGQREVQVENALLEA</sequence>
<dbReference type="OrthoDB" id="6132459at2759"/>
<dbReference type="InterPro" id="IPR004074">
    <property type="entry name" value="IL-1_rcpt_I/II-typ"/>
</dbReference>
<dbReference type="FunFam" id="2.60.40.10:FF:000188">
    <property type="entry name" value="Interleukin-1 receptor accessory protein-like 1"/>
    <property type="match status" value="1"/>
</dbReference>
<feature type="domain" description="TIR" evidence="10">
    <location>
        <begin position="399"/>
        <end position="559"/>
    </location>
</feature>
<dbReference type="PANTHER" id="PTHR11890">
    <property type="entry name" value="INTERLEUKIN-1 RECEPTOR FAMILY MEMBER"/>
    <property type="match status" value="1"/>
</dbReference>
<dbReference type="SMART" id="SM00409">
    <property type="entry name" value="IG"/>
    <property type="match status" value="3"/>
</dbReference>
<dbReference type="InterPro" id="IPR035897">
    <property type="entry name" value="Toll_tir_struct_dom_sf"/>
</dbReference>
<evidence type="ECO:0000256" key="2">
    <source>
        <dbReference type="ARBA" id="ARBA00022729"/>
    </source>
</evidence>
<dbReference type="Gene3D" id="3.40.50.10140">
    <property type="entry name" value="Toll/interleukin-1 receptor homology (TIR) domain"/>
    <property type="match status" value="1"/>
</dbReference>
<dbReference type="InterPro" id="IPR036179">
    <property type="entry name" value="Ig-like_dom_sf"/>
</dbReference>
<organism evidence="12 13">
    <name type="scientific">Albula goreensis</name>
    <dbReference type="NCBI Taxonomy" id="1534307"/>
    <lineage>
        <taxon>Eukaryota</taxon>
        <taxon>Metazoa</taxon>
        <taxon>Chordata</taxon>
        <taxon>Craniata</taxon>
        <taxon>Vertebrata</taxon>
        <taxon>Euteleostomi</taxon>
        <taxon>Actinopterygii</taxon>
        <taxon>Neopterygii</taxon>
        <taxon>Teleostei</taxon>
        <taxon>Albuliformes</taxon>
        <taxon>Albulidae</taxon>
        <taxon>Albula</taxon>
    </lineage>
</organism>
<evidence type="ECO:0000259" key="10">
    <source>
        <dbReference type="PROSITE" id="PS50104"/>
    </source>
</evidence>
<dbReference type="GO" id="GO:0016787">
    <property type="term" value="F:hydrolase activity"/>
    <property type="evidence" value="ECO:0007669"/>
    <property type="project" value="UniProtKB-KW"/>
</dbReference>
<accession>A0A8T3CNM8</accession>
<keyword evidence="8" id="KW-0393">Immunoglobulin domain</keyword>
<dbReference type="InterPro" id="IPR000157">
    <property type="entry name" value="TIR_dom"/>
</dbReference>
<keyword evidence="9" id="KW-0812">Transmembrane</keyword>